<feature type="compositionally biased region" description="Polar residues" evidence="10">
    <location>
        <begin position="1318"/>
        <end position="1329"/>
    </location>
</feature>
<keyword evidence="13" id="KW-1185">Reference proteome</keyword>
<feature type="region of interest" description="Disordered" evidence="10">
    <location>
        <begin position="1302"/>
        <end position="1329"/>
    </location>
</feature>
<evidence type="ECO:0000256" key="10">
    <source>
        <dbReference type="SAM" id="MobiDB-lite"/>
    </source>
</evidence>
<feature type="compositionally biased region" description="Polar residues" evidence="10">
    <location>
        <begin position="192"/>
        <end position="210"/>
    </location>
</feature>
<dbReference type="GO" id="GO:0006139">
    <property type="term" value="P:nucleobase-containing compound metabolic process"/>
    <property type="evidence" value="ECO:0007669"/>
    <property type="project" value="InterPro"/>
</dbReference>
<feature type="compositionally biased region" description="Basic and acidic residues" evidence="10">
    <location>
        <begin position="1257"/>
        <end position="1273"/>
    </location>
</feature>
<feature type="region of interest" description="Disordered" evidence="10">
    <location>
        <begin position="950"/>
        <end position="977"/>
    </location>
</feature>
<accession>A0A2H3DND0</accession>
<feature type="region of interest" description="Disordered" evidence="10">
    <location>
        <begin position="1255"/>
        <end position="1288"/>
    </location>
</feature>
<sequence>MSRRVQWVAQQPKSTIDQNGRWLCMSYFWEAKVLDVGCELVDPNSGKMLKLEVGFKLGGNGRARSRLVFNELLRSCWNPRYCTGSRVDSRLVKPDNVLHTITVPSFIFYKLWPEDCVQVQLAKMNADNNEFLDEWEEWDEDVILAHFDALNKPSIPCLTWSQIPLPSDVQDASEAHSSTPIEGTRPSHELPSKSSYSTIPGVPTNSSHGNGDNGDPEQYPDTGVNIVFENDGNSIKRCFCGWPKGSKNKPKTSVTVSRSQREQEVKRAVGRPCGTGPIQRSKAKADAEAREQASTSLNAIPQSNFAVVGLHVPAFPSISALHSQAQSVQPTTIDVPMSFQPEKDSLPLTTFSMSSLCSISAWCEHHRDFPLTDDISATVFSDDEDSDSENDISLSLGHGLGDEDVGDEDDIQNNDPQLDPVSPSTCRPHPLPVWLQKEIDFKIEESGPATFFRLQTSSSNIKPQDLYSYSIMLWDPMPLLSDGIGCPLCNTKLFLHDSLARQRGITDLGACVFPSFLPFNDKSRNGFNGFIPSAQWLRDIYDHFMEVHWPDINQHTAMLSACICVIDHSFKLMKHVAKLNGVQVFVALLTVTNEYGEIWLEVFYTDNMADKEFLENCFPSLHLDVVPVEKYSHLDPLHMPSHISISVLDGVTMIDDAMSSILQLLSEKDDDSFLVIGLDSEWNVEVSHHGYVMGRGQTAVLQLAVNNHIYLLQIGKMLAGNSLPSVLHQEACNSATPFVGAVDLARLAKERHIIKAETASLEDLSAIVLSKCLNKNVSECTSTAWENDVLTEQQTMYAALDAYASLLIYDALMDIPVPAPLPSDPSIDTPVMLFADNTNNKLIAYGTISPHSTKSTFDGINLTKTRIILDINKVLIPGAIVTTHWNRPVQSFGPPVFSVPLTPSVANAQPACHPVTTIASESSGCSSDDDQSEMGVPSIGALMLDNVSGSGSDLPHPGSQSSSSTSRISPEAIAQYEKDKASAETAENLFDGINPNPPLLFDDIMLQFGPRWVWKRCKHIIPPPNILYPLIEAVFQTYGPLKDSKTGLPLFNSAAWAVAKNILELVHKGYLSDPPGVQLYVIHQFDKKHRNLPIYQCHRGMNWTEGMSIRHVQSSLDDFILIHNLEVGTVNKTEKRYSGHYSIWLTNQIQEMLSLLEDILPMSSNATTLEGWLHYFLASMQGTRKAALLVHNDTERVLFRTMMTEHLAFCGTSGPDWDLAIKVWNEVAEREQNVSYKVYYNSDWKTLSNIKQTKAMTSKDRRPVKRLVNDPKRSLNAPNAGQADHWSNKTIDKRLLELPHLDDNVPEDSPWMPIQSAHHPTSSTLTGSS</sequence>
<dbReference type="GO" id="GO:0008408">
    <property type="term" value="F:3'-5' exonuclease activity"/>
    <property type="evidence" value="ECO:0007669"/>
    <property type="project" value="InterPro"/>
</dbReference>
<evidence type="ECO:0000256" key="7">
    <source>
        <dbReference type="ARBA" id="ARBA00023242"/>
    </source>
</evidence>
<comment type="subcellular location">
    <subcellularLocation>
        <location evidence="1">Nucleus</location>
    </subcellularLocation>
</comment>
<dbReference type="PANTHER" id="PTHR13620">
    <property type="entry name" value="3-5 EXONUCLEASE"/>
    <property type="match status" value="1"/>
</dbReference>
<keyword evidence="6" id="KW-0460">Magnesium</keyword>
<feature type="region of interest" description="Disordered" evidence="10">
    <location>
        <begin position="381"/>
        <end position="424"/>
    </location>
</feature>
<evidence type="ECO:0000256" key="1">
    <source>
        <dbReference type="ARBA" id="ARBA00004123"/>
    </source>
</evidence>
<dbReference type="GO" id="GO:0005634">
    <property type="term" value="C:nucleus"/>
    <property type="evidence" value="ECO:0007669"/>
    <property type="project" value="UniProtKB-SubCell"/>
</dbReference>
<evidence type="ECO:0000256" key="8">
    <source>
        <dbReference type="ARBA" id="ARBA00040531"/>
    </source>
</evidence>
<feature type="compositionally biased region" description="Acidic residues" evidence="10">
    <location>
        <begin position="381"/>
        <end position="390"/>
    </location>
</feature>
<feature type="region of interest" description="Disordered" evidence="10">
    <location>
        <begin position="169"/>
        <end position="224"/>
    </location>
</feature>
<gene>
    <name evidence="12" type="ORF">ARMGADRAFT_1032577</name>
</gene>
<dbReference type="OrthoDB" id="1920326at2759"/>
<organism evidence="12 13">
    <name type="scientific">Armillaria gallica</name>
    <name type="common">Bulbous honey fungus</name>
    <name type="synonym">Armillaria bulbosa</name>
    <dbReference type="NCBI Taxonomy" id="47427"/>
    <lineage>
        <taxon>Eukaryota</taxon>
        <taxon>Fungi</taxon>
        <taxon>Dikarya</taxon>
        <taxon>Basidiomycota</taxon>
        <taxon>Agaricomycotina</taxon>
        <taxon>Agaricomycetes</taxon>
        <taxon>Agaricomycetidae</taxon>
        <taxon>Agaricales</taxon>
        <taxon>Marasmiineae</taxon>
        <taxon>Physalacriaceae</taxon>
        <taxon>Armillaria</taxon>
    </lineage>
</organism>
<evidence type="ECO:0000313" key="13">
    <source>
        <dbReference type="Proteomes" id="UP000217790"/>
    </source>
</evidence>
<dbReference type="STRING" id="47427.A0A2H3DND0"/>
<keyword evidence="4" id="KW-0378">Hydrolase</keyword>
<dbReference type="SUPFAM" id="SSF53098">
    <property type="entry name" value="Ribonuclease H-like"/>
    <property type="match status" value="1"/>
</dbReference>
<dbReference type="GO" id="GO:0046872">
    <property type="term" value="F:metal ion binding"/>
    <property type="evidence" value="ECO:0007669"/>
    <property type="project" value="UniProtKB-KW"/>
</dbReference>
<evidence type="ECO:0000256" key="6">
    <source>
        <dbReference type="ARBA" id="ARBA00022842"/>
    </source>
</evidence>
<dbReference type="EMBL" id="KZ293665">
    <property type="protein sequence ID" value="PBK90587.1"/>
    <property type="molecule type" value="Genomic_DNA"/>
</dbReference>
<feature type="compositionally biased region" description="Low complexity" evidence="10">
    <location>
        <begin position="952"/>
        <end position="970"/>
    </location>
</feature>
<name>A0A2H3DND0_ARMGA</name>
<keyword evidence="7" id="KW-0539">Nucleus</keyword>
<keyword evidence="3" id="KW-0479">Metal-binding</keyword>
<evidence type="ECO:0000256" key="4">
    <source>
        <dbReference type="ARBA" id="ARBA00022801"/>
    </source>
</evidence>
<dbReference type="InterPro" id="IPR002562">
    <property type="entry name" value="3'-5'_exonuclease_dom"/>
</dbReference>
<dbReference type="Proteomes" id="UP000217790">
    <property type="component" value="Unassembled WGS sequence"/>
</dbReference>
<dbReference type="GO" id="GO:0003676">
    <property type="term" value="F:nucleic acid binding"/>
    <property type="evidence" value="ECO:0007669"/>
    <property type="project" value="InterPro"/>
</dbReference>
<evidence type="ECO:0000313" key="12">
    <source>
        <dbReference type="EMBL" id="PBK90587.1"/>
    </source>
</evidence>
<keyword evidence="2" id="KW-0540">Nuclease</keyword>
<evidence type="ECO:0000256" key="9">
    <source>
        <dbReference type="ARBA" id="ARBA00042761"/>
    </source>
</evidence>
<feature type="region of interest" description="Disordered" evidence="10">
    <location>
        <begin position="247"/>
        <end position="282"/>
    </location>
</feature>
<evidence type="ECO:0000259" key="11">
    <source>
        <dbReference type="Pfam" id="PF01612"/>
    </source>
</evidence>
<dbReference type="InterPro" id="IPR036397">
    <property type="entry name" value="RNaseH_sf"/>
</dbReference>
<dbReference type="Gene3D" id="3.30.420.10">
    <property type="entry name" value="Ribonuclease H-like superfamily/Ribonuclease H"/>
    <property type="match status" value="2"/>
</dbReference>
<dbReference type="InterPro" id="IPR012337">
    <property type="entry name" value="RNaseH-like_sf"/>
</dbReference>
<dbReference type="InterPro" id="IPR051132">
    <property type="entry name" value="3-5_Exonuclease_domain"/>
</dbReference>
<evidence type="ECO:0000256" key="5">
    <source>
        <dbReference type="ARBA" id="ARBA00022839"/>
    </source>
</evidence>
<reference evidence="13" key="1">
    <citation type="journal article" date="2017" name="Nat. Ecol. Evol.">
        <title>Genome expansion and lineage-specific genetic innovations in the forest pathogenic fungi Armillaria.</title>
        <authorList>
            <person name="Sipos G."/>
            <person name="Prasanna A.N."/>
            <person name="Walter M.C."/>
            <person name="O'Connor E."/>
            <person name="Balint B."/>
            <person name="Krizsan K."/>
            <person name="Kiss B."/>
            <person name="Hess J."/>
            <person name="Varga T."/>
            <person name="Slot J."/>
            <person name="Riley R."/>
            <person name="Boka B."/>
            <person name="Rigling D."/>
            <person name="Barry K."/>
            <person name="Lee J."/>
            <person name="Mihaltcheva S."/>
            <person name="LaButti K."/>
            <person name="Lipzen A."/>
            <person name="Waldron R."/>
            <person name="Moloney N.M."/>
            <person name="Sperisen C."/>
            <person name="Kredics L."/>
            <person name="Vagvoelgyi C."/>
            <person name="Patrignani A."/>
            <person name="Fitzpatrick D."/>
            <person name="Nagy I."/>
            <person name="Doyle S."/>
            <person name="Anderson J.B."/>
            <person name="Grigoriev I.V."/>
            <person name="Gueldener U."/>
            <person name="Muensterkoetter M."/>
            <person name="Nagy L.G."/>
        </authorList>
    </citation>
    <scope>NUCLEOTIDE SEQUENCE [LARGE SCALE GENOMIC DNA]</scope>
    <source>
        <strain evidence="13">Ar21-2</strain>
    </source>
</reference>
<proteinExistence type="predicted"/>
<protein>
    <recommendedName>
        <fullName evidence="8">3'-5' exonuclease</fullName>
    </recommendedName>
    <alternativeName>
        <fullName evidence="9">Werner Syndrome-like exonuclease</fullName>
    </alternativeName>
</protein>
<evidence type="ECO:0000256" key="3">
    <source>
        <dbReference type="ARBA" id="ARBA00022723"/>
    </source>
</evidence>
<dbReference type="PANTHER" id="PTHR13620:SF109">
    <property type="entry name" value="3'-5' EXONUCLEASE"/>
    <property type="match status" value="1"/>
</dbReference>
<evidence type="ECO:0000256" key="2">
    <source>
        <dbReference type="ARBA" id="ARBA00022722"/>
    </source>
</evidence>
<feature type="domain" description="3'-5' exonuclease" evidence="11">
    <location>
        <begin position="754"/>
        <end position="813"/>
    </location>
</feature>
<feature type="compositionally biased region" description="Acidic residues" evidence="10">
    <location>
        <begin position="402"/>
        <end position="412"/>
    </location>
</feature>
<dbReference type="InParanoid" id="A0A2H3DND0"/>
<dbReference type="Pfam" id="PF01612">
    <property type="entry name" value="DNA_pol_A_exo1"/>
    <property type="match status" value="1"/>
</dbReference>
<keyword evidence="5" id="KW-0269">Exonuclease</keyword>